<name>A0A9D4D1B5_DREPO</name>
<feature type="region of interest" description="Disordered" evidence="1">
    <location>
        <begin position="56"/>
        <end position="75"/>
    </location>
</feature>
<dbReference type="Proteomes" id="UP000828390">
    <property type="component" value="Unassembled WGS sequence"/>
</dbReference>
<dbReference type="AlphaFoldDB" id="A0A9D4D1B5"/>
<sequence>MSKVRVPESRILFARLQRILTNDRLSGWLEQTITGTAAPERNGCIRTERLHKKGNGCNRAGTSAIERSTELERLH</sequence>
<proteinExistence type="predicted"/>
<gene>
    <name evidence="2" type="ORF">DPMN_042063</name>
</gene>
<evidence type="ECO:0000313" key="3">
    <source>
        <dbReference type="Proteomes" id="UP000828390"/>
    </source>
</evidence>
<evidence type="ECO:0000313" key="2">
    <source>
        <dbReference type="EMBL" id="KAH3735528.1"/>
    </source>
</evidence>
<comment type="caution">
    <text evidence="2">The sequence shown here is derived from an EMBL/GenBank/DDBJ whole genome shotgun (WGS) entry which is preliminary data.</text>
</comment>
<reference evidence="2" key="1">
    <citation type="journal article" date="2019" name="bioRxiv">
        <title>The Genome of the Zebra Mussel, Dreissena polymorpha: A Resource for Invasive Species Research.</title>
        <authorList>
            <person name="McCartney M.A."/>
            <person name="Auch B."/>
            <person name="Kono T."/>
            <person name="Mallez S."/>
            <person name="Zhang Y."/>
            <person name="Obille A."/>
            <person name="Becker A."/>
            <person name="Abrahante J.E."/>
            <person name="Garbe J."/>
            <person name="Badalamenti J.P."/>
            <person name="Herman A."/>
            <person name="Mangelson H."/>
            <person name="Liachko I."/>
            <person name="Sullivan S."/>
            <person name="Sone E.D."/>
            <person name="Koren S."/>
            <person name="Silverstein K.A.T."/>
            <person name="Beckman K.B."/>
            <person name="Gohl D.M."/>
        </authorList>
    </citation>
    <scope>NUCLEOTIDE SEQUENCE</scope>
    <source>
        <strain evidence="2">Duluth1</strain>
        <tissue evidence="2">Whole animal</tissue>
    </source>
</reference>
<keyword evidence="3" id="KW-1185">Reference proteome</keyword>
<protein>
    <submittedName>
        <fullName evidence="2">Uncharacterized protein</fullName>
    </submittedName>
</protein>
<accession>A0A9D4D1B5</accession>
<reference evidence="2" key="2">
    <citation type="submission" date="2020-11" db="EMBL/GenBank/DDBJ databases">
        <authorList>
            <person name="McCartney M.A."/>
            <person name="Auch B."/>
            <person name="Kono T."/>
            <person name="Mallez S."/>
            <person name="Becker A."/>
            <person name="Gohl D.M."/>
            <person name="Silverstein K.A.T."/>
            <person name="Koren S."/>
            <person name="Bechman K.B."/>
            <person name="Herman A."/>
            <person name="Abrahante J.E."/>
            <person name="Garbe J."/>
        </authorList>
    </citation>
    <scope>NUCLEOTIDE SEQUENCE</scope>
    <source>
        <strain evidence="2">Duluth1</strain>
        <tissue evidence="2">Whole animal</tissue>
    </source>
</reference>
<dbReference type="EMBL" id="JAIWYP010000011">
    <property type="protein sequence ID" value="KAH3735528.1"/>
    <property type="molecule type" value="Genomic_DNA"/>
</dbReference>
<organism evidence="2 3">
    <name type="scientific">Dreissena polymorpha</name>
    <name type="common">Zebra mussel</name>
    <name type="synonym">Mytilus polymorpha</name>
    <dbReference type="NCBI Taxonomy" id="45954"/>
    <lineage>
        <taxon>Eukaryota</taxon>
        <taxon>Metazoa</taxon>
        <taxon>Spiralia</taxon>
        <taxon>Lophotrochozoa</taxon>
        <taxon>Mollusca</taxon>
        <taxon>Bivalvia</taxon>
        <taxon>Autobranchia</taxon>
        <taxon>Heteroconchia</taxon>
        <taxon>Euheterodonta</taxon>
        <taxon>Imparidentia</taxon>
        <taxon>Neoheterodontei</taxon>
        <taxon>Myida</taxon>
        <taxon>Dreissenoidea</taxon>
        <taxon>Dreissenidae</taxon>
        <taxon>Dreissena</taxon>
    </lineage>
</organism>
<evidence type="ECO:0000256" key="1">
    <source>
        <dbReference type="SAM" id="MobiDB-lite"/>
    </source>
</evidence>